<dbReference type="OrthoDB" id="60984at2759"/>
<dbReference type="GO" id="GO:0005783">
    <property type="term" value="C:endoplasmic reticulum"/>
    <property type="evidence" value="ECO:0007669"/>
    <property type="project" value="TreeGrafter"/>
</dbReference>
<feature type="domain" description="Glucose-6-phosphate dehydrogenase NAD-binding" evidence="5">
    <location>
        <begin position="60"/>
        <end position="242"/>
    </location>
</feature>
<dbReference type="InterPro" id="IPR036291">
    <property type="entry name" value="NAD(P)-bd_dom_sf"/>
</dbReference>
<organism evidence="7 8">
    <name type="scientific">Salpingoeca rosetta (strain ATCC 50818 / BSB-021)</name>
    <dbReference type="NCBI Taxonomy" id="946362"/>
    <lineage>
        <taxon>Eukaryota</taxon>
        <taxon>Choanoflagellata</taxon>
        <taxon>Craspedida</taxon>
        <taxon>Salpingoecidae</taxon>
        <taxon>Salpingoeca</taxon>
    </lineage>
</organism>
<dbReference type="EMBL" id="GL832959">
    <property type="protein sequence ID" value="EGD81821.1"/>
    <property type="molecule type" value="Genomic_DNA"/>
</dbReference>
<dbReference type="Pfam" id="PF02781">
    <property type="entry name" value="G6PD_C"/>
    <property type="match status" value="1"/>
</dbReference>
<evidence type="ECO:0000256" key="2">
    <source>
        <dbReference type="ARBA" id="ARBA00022857"/>
    </source>
</evidence>
<dbReference type="Proteomes" id="UP000007799">
    <property type="component" value="Unassembled WGS sequence"/>
</dbReference>
<evidence type="ECO:0000256" key="1">
    <source>
        <dbReference type="ARBA" id="ARBA00022526"/>
    </source>
</evidence>
<evidence type="ECO:0000256" key="3">
    <source>
        <dbReference type="ARBA" id="ARBA00023277"/>
    </source>
</evidence>
<dbReference type="GO" id="GO:0006006">
    <property type="term" value="P:glucose metabolic process"/>
    <property type="evidence" value="ECO:0007669"/>
    <property type="project" value="UniProtKB-KW"/>
</dbReference>
<accession>F2U2G9</accession>
<dbReference type="InParanoid" id="F2U2G9"/>
<reference evidence="7" key="1">
    <citation type="submission" date="2009-08" db="EMBL/GenBank/DDBJ databases">
        <title>Annotation of Salpingoeca rosetta.</title>
        <authorList>
            <consortium name="The Broad Institute Genome Sequencing Platform"/>
            <person name="Russ C."/>
            <person name="Cuomo C."/>
            <person name="Burger G."/>
            <person name="Gray M.W."/>
            <person name="Holland P.W.H."/>
            <person name="King N."/>
            <person name="Lang F.B.F."/>
            <person name="Roger A.J."/>
            <person name="Ruiz-Trillo I."/>
            <person name="Young S.K."/>
            <person name="Zeng Q."/>
            <person name="Gargeya S."/>
            <person name="Alvarado L."/>
            <person name="Berlin A."/>
            <person name="Chapman S.B."/>
            <person name="Chen Z."/>
            <person name="Freedman E."/>
            <person name="Gellesch M."/>
            <person name="Goldberg J."/>
            <person name="Griggs A."/>
            <person name="Gujja S."/>
            <person name="Heilman E."/>
            <person name="Heiman D."/>
            <person name="Howarth C."/>
            <person name="Mehta T."/>
            <person name="Neiman D."/>
            <person name="Pearson M."/>
            <person name="Roberts A."/>
            <person name="Saif S."/>
            <person name="Shea T."/>
            <person name="Shenoy N."/>
            <person name="Sisk P."/>
            <person name="Stolte C."/>
            <person name="Sykes S."/>
            <person name="White J."/>
            <person name="Yandava C."/>
            <person name="Haas B."/>
            <person name="Nusbaum C."/>
            <person name="Birren B."/>
        </authorList>
    </citation>
    <scope>NUCLEOTIDE SEQUENCE</scope>
    <source>
        <strain evidence="7">ATCC 50818</strain>
    </source>
</reference>
<dbReference type="OMA" id="HMRETET"/>
<dbReference type="eggNOG" id="KOG0563">
    <property type="taxonomic scope" value="Eukaryota"/>
</dbReference>
<dbReference type="InterPro" id="IPR001282">
    <property type="entry name" value="G6P_DH"/>
</dbReference>
<dbReference type="AlphaFoldDB" id="F2U2G9"/>
<keyword evidence="3" id="KW-0119">Carbohydrate metabolism</keyword>
<evidence type="ECO:0000259" key="5">
    <source>
        <dbReference type="Pfam" id="PF00479"/>
    </source>
</evidence>
<keyword evidence="1" id="KW-0313">Glucose metabolism</keyword>
<dbReference type="PANTHER" id="PTHR23429:SF7">
    <property type="entry name" value="GDH_6PGL ENDOPLASMIC BIFUNCTIONAL PROTEIN"/>
    <property type="match status" value="1"/>
</dbReference>
<dbReference type="GO" id="GO:0004345">
    <property type="term" value="F:glucose-6-phosphate dehydrogenase activity"/>
    <property type="evidence" value="ECO:0007669"/>
    <property type="project" value="InterPro"/>
</dbReference>
<keyword evidence="2" id="KW-0521">NADP</keyword>
<dbReference type="PANTHER" id="PTHR23429">
    <property type="entry name" value="GLUCOSE-6-PHOSPHATE 1-DEHYDROGENASE G6PD"/>
    <property type="match status" value="1"/>
</dbReference>
<dbReference type="Gene3D" id="3.30.360.10">
    <property type="entry name" value="Dihydrodipicolinate Reductase, domain 2"/>
    <property type="match status" value="1"/>
</dbReference>
<sequence length="594" mass="65625">MSGTMDWCGATRIVGARRTTALLPLLVLVLLLLGTTPTVTFSDAAAASKQQQDPGTVSFVLVGATGNLAKKYLFQSLFDVFLGQGRDDPQLRVYAGARHTKDKSWPTIQQALAAVKCRGRHGDTLLTTECDQLRHAFAEHVQYIQLKTEEHYAALHDAIAKHGETEAARVFYLSVPPSAYPTIAHWIDQSCRPGHATPLRVALEKPFGRDFHSARELQAALRTSLKPAETMLVDHYLGKRGVLQIAEFARANRRFVSTYLRRKHVERVEIVMKETEDCSGRTRFFDAYGIVRDVMQNHLTEVLLLLAMDPGVPVSFSSKMPILSAMLPAAPSRAVLGQYAGYRTHVAHDHGEEVDTKTPTFAGVTLFIDTPRWEGTPFVMVAGKRLSERVAFARVRFKQDTSMVCTTEGCGVHQIEYHIQGHNKPPCITFWGNFPELVVPDGWSVEHNTTAHIALCPGEDVGSLSPYTELMHALVVGDRTKFVELDTLLRSWQIWTPLANTPTTPRVYEREEDVLFALQPNGALAFGDGTTPLSMMTTTRRGHTLAGAGGAGGTGGEDADSKGKYGTANNDRQEQAERTQQQEQPERGRHADEL</sequence>
<dbReference type="GO" id="GO:0050661">
    <property type="term" value="F:NADP binding"/>
    <property type="evidence" value="ECO:0007669"/>
    <property type="project" value="InterPro"/>
</dbReference>
<keyword evidence="8" id="KW-1185">Reference proteome</keyword>
<name>F2U2G9_SALR5</name>
<dbReference type="GeneID" id="16077617"/>
<gene>
    <name evidence="7" type="ORF">PTSG_02535</name>
</gene>
<dbReference type="FunCoup" id="F2U2G9">
    <property type="interactions" value="254"/>
</dbReference>
<dbReference type="KEGG" id="sre:PTSG_02535"/>
<dbReference type="PRINTS" id="PR00079">
    <property type="entry name" value="G6PDHDRGNASE"/>
</dbReference>
<dbReference type="SUPFAM" id="SSF51735">
    <property type="entry name" value="NAD(P)-binding Rossmann-fold domains"/>
    <property type="match status" value="1"/>
</dbReference>
<evidence type="ECO:0000259" key="6">
    <source>
        <dbReference type="Pfam" id="PF02781"/>
    </source>
</evidence>
<dbReference type="Gene3D" id="3.40.50.720">
    <property type="entry name" value="NAD(P)-binding Rossmann-like Domain"/>
    <property type="match status" value="1"/>
</dbReference>
<dbReference type="InterPro" id="IPR022675">
    <property type="entry name" value="G6P_DH_C"/>
</dbReference>
<evidence type="ECO:0000313" key="8">
    <source>
        <dbReference type="Proteomes" id="UP000007799"/>
    </source>
</evidence>
<dbReference type="RefSeq" id="XP_004997025.1">
    <property type="nucleotide sequence ID" value="XM_004996968.1"/>
</dbReference>
<evidence type="ECO:0000313" key="7">
    <source>
        <dbReference type="EMBL" id="EGD81821.1"/>
    </source>
</evidence>
<dbReference type="SUPFAM" id="SSF55347">
    <property type="entry name" value="Glyceraldehyde-3-phosphate dehydrogenase-like, C-terminal domain"/>
    <property type="match status" value="1"/>
</dbReference>
<dbReference type="GO" id="GO:0009051">
    <property type="term" value="P:pentose-phosphate shunt, oxidative branch"/>
    <property type="evidence" value="ECO:0007669"/>
    <property type="project" value="TreeGrafter"/>
</dbReference>
<feature type="compositionally biased region" description="Basic and acidic residues" evidence="4">
    <location>
        <begin position="584"/>
        <end position="594"/>
    </location>
</feature>
<protein>
    <recommendedName>
        <fullName evidence="9">Glucose-6-phosphate 1-dehydrogenase</fullName>
    </recommendedName>
</protein>
<dbReference type="Pfam" id="PF00479">
    <property type="entry name" value="G6PD_N"/>
    <property type="match status" value="1"/>
</dbReference>
<feature type="region of interest" description="Disordered" evidence="4">
    <location>
        <begin position="543"/>
        <end position="594"/>
    </location>
</feature>
<feature type="compositionally biased region" description="Gly residues" evidence="4">
    <location>
        <begin position="547"/>
        <end position="556"/>
    </location>
</feature>
<feature type="domain" description="Glucose-6-phosphate dehydrogenase C-terminal" evidence="6">
    <location>
        <begin position="253"/>
        <end position="509"/>
    </location>
</feature>
<evidence type="ECO:0008006" key="9">
    <source>
        <dbReference type="Google" id="ProtNLM"/>
    </source>
</evidence>
<dbReference type="InterPro" id="IPR022674">
    <property type="entry name" value="G6P_DH_NAD-bd"/>
</dbReference>
<proteinExistence type="predicted"/>
<evidence type="ECO:0000256" key="4">
    <source>
        <dbReference type="SAM" id="MobiDB-lite"/>
    </source>
</evidence>
<dbReference type="STRING" id="946362.F2U2G9"/>